<name>A0A4Y2X2G8_ARAVE</name>
<evidence type="ECO:0000313" key="3">
    <source>
        <dbReference type="Proteomes" id="UP000499080"/>
    </source>
</evidence>
<feature type="non-terminal residue" evidence="2">
    <location>
        <position position="59"/>
    </location>
</feature>
<dbReference type="Proteomes" id="UP000499080">
    <property type="component" value="Unassembled WGS sequence"/>
</dbReference>
<sequence>MTRITHDPAPLPAEGRLVSYELFNMQEAHIHSGSSVELGFGRGTLRSRDLTIRPPQPSS</sequence>
<protein>
    <submittedName>
        <fullName evidence="2">Uncharacterized protein</fullName>
    </submittedName>
</protein>
<dbReference type="EMBL" id="BGPR01069254">
    <property type="protein sequence ID" value="GBO42970.1"/>
    <property type="molecule type" value="Genomic_DNA"/>
</dbReference>
<reference evidence="2 3" key="1">
    <citation type="journal article" date="2019" name="Sci. Rep.">
        <title>Orb-weaving spider Araneus ventricosus genome elucidates the spidroin gene catalogue.</title>
        <authorList>
            <person name="Kono N."/>
            <person name="Nakamura H."/>
            <person name="Ohtoshi R."/>
            <person name="Moran D.A.P."/>
            <person name="Shinohara A."/>
            <person name="Yoshida Y."/>
            <person name="Fujiwara M."/>
            <person name="Mori M."/>
            <person name="Tomita M."/>
            <person name="Arakawa K."/>
        </authorList>
    </citation>
    <scope>NUCLEOTIDE SEQUENCE [LARGE SCALE GENOMIC DNA]</scope>
</reference>
<evidence type="ECO:0000313" key="1">
    <source>
        <dbReference type="EMBL" id="GBO42967.1"/>
    </source>
</evidence>
<dbReference type="EMBL" id="BGPR01069253">
    <property type="protein sequence ID" value="GBO42967.1"/>
    <property type="molecule type" value="Genomic_DNA"/>
</dbReference>
<gene>
    <name evidence="2" type="ORF">AVEN_131026_1</name>
    <name evidence="1" type="ORF">AVEN_46729_1</name>
</gene>
<accession>A0A4Y2X2G8</accession>
<dbReference type="AlphaFoldDB" id="A0A4Y2X2G8"/>
<proteinExistence type="predicted"/>
<keyword evidence="3" id="KW-1185">Reference proteome</keyword>
<comment type="caution">
    <text evidence="2">The sequence shown here is derived from an EMBL/GenBank/DDBJ whole genome shotgun (WGS) entry which is preliminary data.</text>
</comment>
<organism evidence="2 3">
    <name type="scientific">Araneus ventricosus</name>
    <name type="common">Orbweaver spider</name>
    <name type="synonym">Epeira ventricosa</name>
    <dbReference type="NCBI Taxonomy" id="182803"/>
    <lineage>
        <taxon>Eukaryota</taxon>
        <taxon>Metazoa</taxon>
        <taxon>Ecdysozoa</taxon>
        <taxon>Arthropoda</taxon>
        <taxon>Chelicerata</taxon>
        <taxon>Arachnida</taxon>
        <taxon>Araneae</taxon>
        <taxon>Araneomorphae</taxon>
        <taxon>Entelegynae</taxon>
        <taxon>Araneoidea</taxon>
        <taxon>Araneidae</taxon>
        <taxon>Araneus</taxon>
    </lineage>
</organism>
<evidence type="ECO:0000313" key="2">
    <source>
        <dbReference type="EMBL" id="GBO42970.1"/>
    </source>
</evidence>